<evidence type="ECO:0000313" key="10">
    <source>
        <dbReference type="EMBL" id="KAJ1125528.1"/>
    </source>
</evidence>
<dbReference type="AlphaFoldDB" id="A0AAV7PB23"/>
<evidence type="ECO:0000259" key="8">
    <source>
        <dbReference type="PROSITE" id="PS50209"/>
    </source>
</evidence>
<evidence type="ECO:0000259" key="9">
    <source>
        <dbReference type="PROSITE" id="PS50824"/>
    </source>
</evidence>
<keyword evidence="2" id="KW-0963">Cytoplasm</keyword>
<organism evidence="10 11">
    <name type="scientific">Pleurodeles waltl</name>
    <name type="common">Iberian ribbed newt</name>
    <dbReference type="NCBI Taxonomy" id="8319"/>
    <lineage>
        <taxon>Eukaryota</taxon>
        <taxon>Metazoa</taxon>
        <taxon>Chordata</taxon>
        <taxon>Craniata</taxon>
        <taxon>Vertebrata</taxon>
        <taxon>Euteleostomi</taxon>
        <taxon>Amphibia</taxon>
        <taxon>Batrachia</taxon>
        <taxon>Caudata</taxon>
        <taxon>Salamandroidea</taxon>
        <taxon>Salamandridae</taxon>
        <taxon>Pleurodelinae</taxon>
        <taxon>Pleurodeles</taxon>
    </lineage>
</organism>
<dbReference type="InterPro" id="IPR051249">
    <property type="entry name" value="NLRP_Inflammasome"/>
</dbReference>
<comment type="subcellular location">
    <subcellularLocation>
        <location evidence="1">Inflammasome</location>
    </subcellularLocation>
</comment>
<dbReference type="InterPro" id="IPR033516">
    <property type="entry name" value="CARD8/ASC/NALP1_CARD"/>
</dbReference>
<feature type="domain" description="CARD" evidence="8">
    <location>
        <begin position="112"/>
        <end position="201"/>
    </location>
</feature>
<dbReference type="CDD" id="cd08330">
    <property type="entry name" value="CARD_ASC_NALP1"/>
    <property type="match status" value="1"/>
</dbReference>
<feature type="domain" description="Pyrin" evidence="9">
    <location>
        <begin position="1"/>
        <end position="92"/>
    </location>
</feature>
<reference evidence="10" key="1">
    <citation type="journal article" date="2022" name="bioRxiv">
        <title>Sequencing and chromosome-scale assembly of the giantPleurodeles waltlgenome.</title>
        <authorList>
            <person name="Brown T."/>
            <person name="Elewa A."/>
            <person name="Iarovenko S."/>
            <person name="Subramanian E."/>
            <person name="Araus A.J."/>
            <person name="Petzold A."/>
            <person name="Susuki M."/>
            <person name="Suzuki K.-i.T."/>
            <person name="Hayashi T."/>
            <person name="Toyoda A."/>
            <person name="Oliveira C."/>
            <person name="Osipova E."/>
            <person name="Leigh N.D."/>
            <person name="Simon A."/>
            <person name="Yun M.H."/>
        </authorList>
    </citation>
    <scope>NUCLEOTIDE SEQUENCE</scope>
    <source>
        <strain evidence="10">20211129_DDA</strain>
        <tissue evidence="10">Liver</tissue>
    </source>
</reference>
<dbReference type="Pfam" id="PF00619">
    <property type="entry name" value="CARD"/>
    <property type="match status" value="1"/>
</dbReference>
<dbReference type="PANTHER" id="PTHR46985:SF2">
    <property type="entry name" value="APOPTOSIS-ASSOCIATED SPECK-LIKE PROTEIN CONTAINING A CARD"/>
    <property type="match status" value="1"/>
</dbReference>
<dbReference type="InterPro" id="IPR001315">
    <property type="entry name" value="CARD"/>
</dbReference>
<dbReference type="SUPFAM" id="SSF47986">
    <property type="entry name" value="DEATH domain"/>
    <property type="match status" value="2"/>
</dbReference>
<dbReference type="GO" id="GO:0045087">
    <property type="term" value="P:innate immune response"/>
    <property type="evidence" value="ECO:0007669"/>
    <property type="project" value="UniProtKB-KW"/>
</dbReference>
<dbReference type="Gene3D" id="1.10.533.10">
    <property type="entry name" value="Death Domain, Fas"/>
    <property type="match status" value="2"/>
</dbReference>
<dbReference type="Pfam" id="PF02758">
    <property type="entry name" value="PYRIN"/>
    <property type="match status" value="1"/>
</dbReference>
<dbReference type="GO" id="GO:0042981">
    <property type="term" value="P:regulation of apoptotic process"/>
    <property type="evidence" value="ECO:0007669"/>
    <property type="project" value="InterPro"/>
</dbReference>
<evidence type="ECO:0000256" key="1">
    <source>
        <dbReference type="ARBA" id="ARBA00004110"/>
    </source>
</evidence>
<evidence type="ECO:0008006" key="12">
    <source>
        <dbReference type="Google" id="ProtNLM"/>
    </source>
</evidence>
<sequence>MAKTLRDHIEYALESLEEAAYKKFRRSLSDAEVQAGYDKIPRGTLERKDAIDVADLIISYYRLEYGLSLTLQVLERINQKDVAEHLRKAAGADGFAGSTAPPLNPSTGGAGATASDKHFVDKHREAIISRCTLVEPILDRLVSLEFLTEEQYDSVRAMTTTQNKMRELYKFMHGWGEAGKEAFYRALREQNGPLVRDLGGQ</sequence>
<dbReference type="SMART" id="SM01289">
    <property type="entry name" value="PYRIN"/>
    <property type="match status" value="1"/>
</dbReference>
<proteinExistence type="predicted"/>
<accession>A0AAV7PB23</accession>
<evidence type="ECO:0000256" key="5">
    <source>
        <dbReference type="ARBA" id="ARBA00023198"/>
    </source>
</evidence>
<evidence type="ECO:0000256" key="4">
    <source>
        <dbReference type="ARBA" id="ARBA00022859"/>
    </source>
</evidence>
<dbReference type="EMBL" id="JANPWB010000011">
    <property type="protein sequence ID" value="KAJ1125528.1"/>
    <property type="molecule type" value="Genomic_DNA"/>
</dbReference>
<evidence type="ECO:0000256" key="7">
    <source>
        <dbReference type="SAM" id="MobiDB-lite"/>
    </source>
</evidence>
<dbReference type="PANTHER" id="PTHR46985">
    <property type="entry name" value="NACHT, LRR AND PYD DOMAINS-CONTAINING PROTEIN 1"/>
    <property type="match status" value="1"/>
</dbReference>
<dbReference type="PROSITE" id="PS50209">
    <property type="entry name" value="CARD"/>
    <property type="match status" value="1"/>
</dbReference>
<dbReference type="InterPro" id="IPR004020">
    <property type="entry name" value="DAPIN"/>
</dbReference>
<evidence type="ECO:0000256" key="2">
    <source>
        <dbReference type="ARBA" id="ARBA00022490"/>
    </source>
</evidence>
<evidence type="ECO:0000256" key="3">
    <source>
        <dbReference type="ARBA" id="ARBA00022588"/>
    </source>
</evidence>
<evidence type="ECO:0000313" key="11">
    <source>
        <dbReference type="Proteomes" id="UP001066276"/>
    </source>
</evidence>
<keyword evidence="11" id="KW-1185">Reference proteome</keyword>
<evidence type="ECO:0000256" key="6">
    <source>
        <dbReference type="ARBA" id="ARBA00023233"/>
    </source>
</evidence>
<gene>
    <name evidence="10" type="ORF">NDU88_003957</name>
</gene>
<protein>
    <recommendedName>
        <fullName evidence="12">Apoptosis-associated speck-like protein containing a CARD</fullName>
    </recommendedName>
</protein>
<dbReference type="PROSITE" id="PS50824">
    <property type="entry name" value="DAPIN"/>
    <property type="match status" value="1"/>
</dbReference>
<keyword evidence="5" id="KW-0395">Inflammatory response</keyword>
<dbReference type="GO" id="GO:0061702">
    <property type="term" value="C:canonical inflammasome complex"/>
    <property type="evidence" value="ECO:0007669"/>
    <property type="project" value="UniProtKB-SubCell"/>
</dbReference>
<dbReference type="InterPro" id="IPR011029">
    <property type="entry name" value="DEATH-like_dom_sf"/>
</dbReference>
<name>A0AAV7PB23_PLEWA</name>
<dbReference type="CDD" id="cd08321">
    <property type="entry name" value="Pyrin_ASC-like"/>
    <property type="match status" value="1"/>
</dbReference>
<dbReference type="Proteomes" id="UP001066276">
    <property type="component" value="Chromosome 7"/>
</dbReference>
<comment type="caution">
    <text evidence="10">The sequence shown here is derived from an EMBL/GenBank/DDBJ whole genome shotgun (WGS) entry which is preliminary data.</text>
</comment>
<dbReference type="FunFam" id="1.10.533.10:FF:000013">
    <property type="entry name" value="Apoptosis-associated speck-like protein containing a CARD"/>
    <property type="match status" value="1"/>
</dbReference>
<feature type="region of interest" description="Disordered" evidence="7">
    <location>
        <begin position="94"/>
        <end position="114"/>
    </location>
</feature>
<keyword evidence="3" id="KW-0399">Innate immunity</keyword>
<dbReference type="GO" id="GO:0006954">
    <property type="term" value="P:inflammatory response"/>
    <property type="evidence" value="ECO:0007669"/>
    <property type="project" value="UniProtKB-KW"/>
</dbReference>
<keyword evidence="4" id="KW-0391">Immunity</keyword>
<keyword evidence="6" id="KW-1271">Inflammasome</keyword>